<sequence length="79" mass="9429">MFTLHPTLVIKVSICFAYVTLEANIVSEKIILLNNLLIYLFFNFKHIRKSKYKSKKLQNYTVKFVKYINGESIWKNIKK</sequence>
<reference evidence="2 3" key="1">
    <citation type="submission" date="2013-07" db="EMBL/GenBank/DDBJ databases">
        <title>Comparative Genomic and Metabolomic Analysis of Twelve Strains of Pseudoalteromonas luteoviolacea.</title>
        <authorList>
            <person name="Vynne N.G."/>
            <person name="Mansson M."/>
            <person name="Gram L."/>
        </authorList>
    </citation>
    <scope>NUCLEOTIDE SEQUENCE [LARGE SCALE GENOMIC DNA]</scope>
    <source>
        <strain evidence="2 3">H33</strain>
    </source>
</reference>
<comment type="caution">
    <text evidence="2">The sequence shown here is derived from an EMBL/GenBank/DDBJ whole genome shotgun (WGS) entry which is preliminary data.</text>
</comment>
<dbReference type="AlphaFoldDB" id="A0A167G3H1"/>
<dbReference type="PATRIC" id="fig|1365251.3.peg.442"/>
<keyword evidence="1" id="KW-0812">Transmembrane</keyword>
<dbReference type="EMBL" id="AUXZ01000035">
    <property type="protein sequence ID" value="KZN54067.1"/>
    <property type="molecule type" value="Genomic_DNA"/>
</dbReference>
<evidence type="ECO:0000256" key="1">
    <source>
        <dbReference type="SAM" id="Phobius"/>
    </source>
</evidence>
<feature type="transmembrane region" description="Helical" evidence="1">
    <location>
        <begin position="30"/>
        <end position="47"/>
    </location>
</feature>
<gene>
    <name evidence="2" type="ORF">N476_07705</name>
</gene>
<evidence type="ECO:0000313" key="2">
    <source>
        <dbReference type="EMBL" id="KZN54067.1"/>
    </source>
</evidence>
<evidence type="ECO:0000313" key="3">
    <source>
        <dbReference type="Proteomes" id="UP000076503"/>
    </source>
</evidence>
<name>A0A167G3H1_9GAMM</name>
<keyword evidence="1" id="KW-0472">Membrane</keyword>
<dbReference type="Proteomes" id="UP000076503">
    <property type="component" value="Unassembled WGS sequence"/>
</dbReference>
<keyword evidence="1" id="KW-1133">Transmembrane helix</keyword>
<accession>A0A167G3H1</accession>
<organism evidence="2 3">
    <name type="scientific">Pseudoalteromonas luteoviolacea H33</name>
    <dbReference type="NCBI Taxonomy" id="1365251"/>
    <lineage>
        <taxon>Bacteria</taxon>
        <taxon>Pseudomonadati</taxon>
        <taxon>Pseudomonadota</taxon>
        <taxon>Gammaproteobacteria</taxon>
        <taxon>Alteromonadales</taxon>
        <taxon>Pseudoalteromonadaceae</taxon>
        <taxon>Pseudoalteromonas</taxon>
    </lineage>
</organism>
<protein>
    <submittedName>
        <fullName evidence="2">Uncharacterized protein</fullName>
    </submittedName>
</protein>
<proteinExistence type="predicted"/>